<feature type="transmembrane region" description="Helical" evidence="11">
    <location>
        <begin position="34"/>
        <end position="51"/>
    </location>
</feature>
<keyword evidence="5" id="KW-0762">Sugar transport</keyword>
<keyword evidence="3" id="KW-1003">Cell membrane</keyword>
<organism evidence="12 13">
    <name type="scientific">Modestobacter caceresii</name>
    <dbReference type="NCBI Taxonomy" id="1522368"/>
    <lineage>
        <taxon>Bacteria</taxon>
        <taxon>Bacillati</taxon>
        <taxon>Actinomycetota</taxon>
        <taxon>Actinomycetes</taxon>
        <taxon>Geodermatophilales</taxon>
        <taxon>Geodermatophilaceae</taxon>
        <taxon>Modestobacter</taxon>
    </lineage>
</organism>
<sequence>MSTTREAPVDGPARADERVARVGPWRRLMVKPELGSLIGAVVILGFFSAQSDVFRSLAGVANWLDVASVLGIMAVAVALLMIGGHFDLSAGVMTGTTALTVGIVAVELQQNIWVAIAAALVLALGIGAFNGWLVTRTGLPSFIITLGTFLMLQGLNLGLTKLFTGTVIVRGIADAPGYHSAELVLASTIDVFGQPFRVAVLWWLLVTAVASWVLLRTRFGNWVFATGGDEVASRNVGVPAQRTTIVLFMTTATAAWLVGSITAVRLTSVQANTGTGQELIYIVAAVIGGCLLTGGFGSAIGAALGALIFGMTQQGIVYLNWDADWFYFFLGAMLLLAVLTNRLVRRYAEAARR</sequence>
<dbReference type="InterPro" id="IPR001851">
    <property type="entry name" value="ABC_transp_permease"/>
</dbReference>
<evidence type="ECO:0000256" key="10">
    <source>
        <dbReference type="ARBA" id="ARBA00035686"/>
    </source>
</evidence>
<dbReference type="PANTHER" id="PTHR32196:SF32">
    <property type="entry name" value="XYLOSE TRANSPORT SYSTEM PERMEASE PROTEIN XYLH"/>
    <property type="match status" value="1"/>
</dbReference>
<evidence type="ECO:0000256" key="7">
    <source>
        <dbReference type="ARBA" id="ARBA00022989"/>
    </source>
</evidence>
<dbReference type="STRING" id="1522368.IN07_13735"/>
<dbReference type="GO" id="GO:0022857">
    <property type="term" value="F:transmembrane transporter activity"/>
    <property type="evidence" value="ECO:0007669"/>
    <property type="project" value="InterPro"/>
</dbReference>
<name>A0A098Y8U0_9ACTN</name>
<comment type="subcellular location">
    <subcellularLocation>
        <location evidence="1">Cell membrane</location>
        <topology evidence="1">Multi-pass membrane protein</topology>
    </subcellularLocation>
</comment>
<feature type="transmembrane region" description="Helical" evidence="11">
    <location>
        <begin position="63"/>
        <end position="82"/>
    </location>
</feature>
<evidence type="ECO:0000256" key="1">
    <source>
        <dbReference type="ARBA" id="ARBA00004651"/>
    </source>
</evidence>
<feature type="transmembrane region" description="Helical" evidence="11">
    <location>
        <begin position="279"/>
        <end position="305"/>
    </location>
</feature>
<dbReference type="CDD" id="cd06579">
    <property type="entry name" value="TM_PBP1_transp_AraH_like"/>
    <property type="match status" value="1"/>
</dbReference>
<dbReference type="Proteomes" id="UP000029713">
    <property type="component" value="Unassembled WGS sequence"/>
</dbReference>
<evidence type="ECO:0000256" key="4">
    <source>
        <dbReference type="ARBA" id="ARBA00022519"/>
    </source>
</evidence>
<evidence type="ECO:0000313" key="12">
    <source>
        <dbReference type="EMBL" id="KGH46151.1"/>
    </source>
</evidence>
<evidence type="ECO:0000256" key="5">
    <source>
        <dbReference type="ARBA" id="ARBA00022597"/>
    </source>
</evidence>
<gene>
    <name evidence="12" type="ORF">IN07_13735</name>
</gene>
<dbReference type="Pfam" id="PF02653">
    <property type="entry name" value="BPD_transp_2"/>
    <property type="match status" value="1"/>
</dbReference>
<feature type="transmembrane region" description="Helical" evidence="11">
    <location>
        <begin position="325"/>
        <end position="344"/>
    </location>
</feature>
<evidence type="ECO:0000256" key="11">
    <source>
        <dbReference type="SAM" id="Phobius"/>
    </source>
</evidence>
<evidence type="ECO:0000256" key="3">
    <source>
        <dbReference type="ARBA" id="ARBA00022475"/>
    </source>
</evidence>
<feature type="transmembrane region" description="Helical" evidence="11">
    <location>
        <begin position="245"/>
        <end position="267"/>
    </location>
</feature>
<feature type="transmembrane region" description="Helical" evidence="11">
    <location>
        <begin position="113"/>
        <end position="133"/>
    </location>
</feature>
<dbReference type="AlphaFoldDB" id="A0A098Y8U0"/>
<feature type="transmembrane region" description="Helical" evidence="11">
    <location>
        <begin position="139"/>
        <end position="159"/>
    </location>
</feature>
<dbReference type="GO" id="GO:0005886">
    <property type="term" value="C:plasma membrane"/>
    <property type="evidence" value="ECO:0007669"/>
    <property type="project" value="UniProtKB-SubCell"/>
</dbReference>
<evidence type="ECO:0000313" key="13">
    <source>
        <dbReference type="Proteomes" id="UP000029713"/>
    </source>
</evidence>
<evidence type="ECO:0000256" key="2">
    <source>
        <dbReference type="ARBA" id="ARBA00022448"/>
    </source>
</evidence>
<keyword evidence="7 11" id="KW-1133">Transmembrane helix</keyword>
<reference evidence="12 13" key="1">
    <citation type="submission" date="2014-07" db="EMBL/GenBank/DDBJ databases">
        <title>Biosystematic studies on Modestobacter strains isolated from extreme hyper-arid desert soil and from historic building.</title>
        <authorList>
            <person name="Bukarasam K."/>
            <person name="Bull A."/>
            <person name="Girard G."/>
            <person name="van Wezel G."/>
            <person name="Goodfellow M."/>
        </authorList>
    </citation>
    <scope>NUCLEOTIDE SEQUENCE [LARGE SCALE GENOMIC DNA]</scope>
    <source>
        <strain evidence="12 13">KNN45-2b</strain>
    </source>
</reference>
<evidence type="ECO:0000256" key="6">
    <source>
        <dbReference type="ARBA" id="ARBA00022692"/>
    </source>
</evidence>
<keyword evidence="13" id="KW-1185">Reference proteome</keyword>
<dbReference type="PANTHER" id="PTHR32196">
    <property type="entry name" value="ABC TRANSPORTER PERMEASE PROTEIN YPHD-RELATED-RELATED"/>
    <property type="match status" value="1"/>
</dbReference>
<comment type="function">
    <text evidence="9">Part of the binding-protein-dependent transport system for D-xylose. Probably responsible for the translocation of the substrate across the membrane.</text>
</comment>
<evidence type="ECO:0000256" key="8">
    <source>
        <dbReference type="ARBA" id="ARBA00023136"/>
    </source>
</evidence>
<protein>
    <recommendedName>
        <fullName evidence="10">Xylose transport system permease protein XylH</fullName>
    </recommendedName>
</protein>
<dbReference type="EMBL" id="JPMX01000058">
    <property type="protein sequence ID" value="KGH46151.1"/>
    <property type="molecule type" value="Genomic_DNA"/>
</dbReference>
<accession>A0A098Y8U0</accession>
<keyword evidence="4" id="KW-0997">Cell inner membrane</keyword>
<evidence type="ECO:0000256" key="9">
    <source>
        <dbReference type="ARBA" id="ARBA00035611"/>
    </source>
</evidence>
<feature type="transmembrane region" description="Helical" evidence="11">
    <location>
        <begin position="196"/>
        <end position="215"/>
    </location>
</feature>
<keyword evidence="6 11" id="KW-0812">Transmembrane</keyword>
<keyword evidence="2" id="KW-0813">Transport</keyword>
<keyword evidence="8 11" id="KW-0472">Membrane</keyword>
<proteinExistence type="predicted"/>
<comment type="caution">
    <text evidence="12">The sequence shown here is derived from an EMBL/GenBank/DDBJ whole genome shotgun (WGS) entry which is preliminary data.</text>
</comment>